<reference evidence="3" key="1">
    <citation type="journal article" date="2019" name="Int. J. Syst. Evol. Microbiol.">
        <title>The Global Catalogue of Microorganisms (GCM) 10K type strain sequencing project: providing services to taxonomists for standard genome sequencing and annotation.</title>
        <authorList>
            <consortium name="The Broad Institute Genomics Platform"/>
            <consortium name="The Broad Institute Genome Sequencing Center for Infectious Disease"/>
            <person name="Wu L."/>
            <person name="Ma J."/>
        </authorList>
    </citation>
    <scope>NUCLEOTIDE SEQUENCE [LARGE SCALE GENOMIC DNA]</scope>
    <source>
        <strain evidence="3">KCTC 52416</strain>
    </source>
</reference>
<name>A0ABV7JGD6_9SPHI</name>
<evidence type="ECO:0000313" key="3">
    <source>
        <dbReference type="Proteomes" id="UP001595526"/>
    </source>
</evidence>
<proteinExistence type="predicted"/>
<evidence type="ECO:0000256" key="1">
    <source>
        <dbReference type="SAM" id="MobiDB-lite"/>
    </source>
</evidence>
<dbReference type="Proteomes" id="UP001595526">
    <property type="component" value="Unassembled WGS sequence"/>
</dbReference>
<feature type="region of interest" description="Disordered" evidence="1">
    <location>
        <begin position="1"/>
        <end position="33"/>
    </location>
</feature>
<sequence>MLIPSPIPSDAGKGDSTDSGNDGKNDSPPPSQQRIVLAADDKGRLTIDGEKQAFDCKTTIAIAAGKYSLISIRNLKGIDGCPVRITNDGLVELAGYRAALTINNVSNVVISGDGHRNYDKGFLFRDNDYRAVELSGDINDFTFQYAEFRDIRDYVISYNRQKLYDGSAATYSKKLTFSHLKVERCGAFVNFPGGISGTDIKGLIRGLEISFVEISNCPNPRNVVHVGLVEDYDIHDNVLSNINMENNNHNAMFHLVGNGKFYNNHISNHQGNAIRAWAVSMGSTPKEIQIFNNIVVNSRKYSAFETQSFERYLIPNKTTFANAKIFHNTCSKLNTSKDWYGVVVDAYRLFGGKLEVFNNLAFDLPSPHPKSHIVSYMSIEDGKLNETNNRYFATASAAGIVNETNFKLSTKSEAYKNGAPNFLTFDFYGTQRNTSSPSIGAVER</sequence>
<dbReference type="SUPFAM" id="SSF51126">
    <property type="entry name" value="Pectin lyase-like"/>
    <property type="match status" value="1"/>
</dbReference>
<gene>
    <name evidence="2" type="ORF">ACFOET_00915</name>
</gene>
<comment type="caution">
    <text evidence="2">The sequence shown here is derived from an EMBL/GenBank/DDBJ whole genome shotgun (WGS) entry which is preliminary data.</text>
</comment>
<keyword evidence="3" id="KW-1185">Reference proteome</keyword>
<feature type="compositionally biased region" description="Basic and acidic residues" evidence="1">
    <location>
        <begin position="12"/>
        <end position="25"/>
    </location>
</feature>
<organism evidence="2 3">
    <name type="scientific">Parapedobacter deserti</name>
    <dbReference type="NCBI Taxonomy" id="1912957"/>
    <lineage>
        <taxon>Bacteria</taxon>
        <taxon>Pseudomonadati</taxon>
        <taxon>Bacteroidota</taxon>
        <taxon>Sphingobacteriia</taxon>
        <taxon>Sphingobacteriales</taxon>
        <taxon>Sphingobacteriaceae</taxon>
        <taxon>Parapedobacter</taxon>
    </lineage>
</organism>
<dbReference type="EMBL" id="JBHRTA010000004">
    <property type="protein sequence ID" value="MFC3196162.1"/>
    <property type="molecule type" value="Genomic_DNA"/>
</dbReference>
<evidence type="ECO:0008006" key="4">
    <source>
        <dbReference type="Google" id="ProtNLM"/>
    </source>
</evidence>
<evidence type="ECO:0000313" key="2">
    <source>
        <dbReference type="EMBL" id="MFC3196162.1"/>
    </source>
</evidence>
<accession>A0ABV7JGD6</accession>
<dbReference type="InterPro" id="IPR011050">
    <property type="entry name" value="Pectin_lyase_fold/virulence"/>
</dbReference>
<protein>
    <recommendedName>
        <fullName evidence="4">Right handed beta helix domain-containing protein</fullName>
    </recommendedName>
</protein>
<dbReference type="RefSeq" id="WP_379018607.1">
    <property type="nucleotide sequence ID" value="NZ_JBHRTA010000004.1"/>
</dbReference>